<dbReference type="AlphaFoldDB" id="A0AAW5JQ42"/>
<feature type="chain" id="PRO_5043868222" evidence="2">
    <location>
        <begin position="25"/>
        <end position="261"/>
    </location>
</feature>
<dbReference type="PROSITE" id="PS51257">
    <property type="entry name" value="PROKAR_LIPOPROTEIN"/>
    <property type="match status" value="1"/>
</dbReference>
<dbReference type="Gene3D" id="3.30.565.40">
    <property type="entry name" value="Fervidobacterium nodosum Rt17-B1 like"/>
    <property type="match status" value="1"/>
</dbReference>
<name>A0AAW5JQ42_9FIRM</name>
<feature type="region of interest" description="Disordered" evidence="1">
    <location>
        <begin position="23"/>
        <end position="48"/>
    </location>
</feature>
<feature type="domain" description="DUF3298" evidence="3">
    <location>
        <begin position="212"/>
        <end position="252"/>
    </location>
</feature>
<proteinExistence type="predicted"/>
<dbReference type="Pfam" id="PF11738">
    <property type="entry name" value="DUF3298"/>
    <property type="match status" value="1"/>
</dbReference>
<gene>
    <name evidence="4" type="ORF">NE579_12735</name>
</gene>
<organism evidence="4 5">
    <name type="scientific">Intestinimonas massiliensis</name>
    <name type="common">ex Afouda et al. 2020</name>
    <dbReference type="NCBI Taxonomy" id="1673721"/>
    <lineage>
        <taxon>Bacteria</taxon>
        <taxon>Bacillati</taxon>
        <taxon>Bacillota</taxon>
        <taxon>Clostridia</taxon>
        <taxon>Eubacteriales</taxon>
        <taxon>Intestinimonas</taxon>
    </lineage>
</organism>
<protein>
    <submittedName>
        <fullName evidence="4">DUF3298 and DUF4163 domain-containing protein</fullName>
    </submittedName>
</protein>
<sequence length="261" mass="28910">MRIRILPAVLALTLGLCACSPAPAESTPTPTPAPSPTPSESLPAPTPGELTWTDQVFEKTWTTEDGVQLMTARYVLPAAEHPENDPAWAIITEYFKGQGEAYLEQAEDTAGFAEGDYDIAQASNYDFSPYAEEASYTVTYQNDSVVSFVRSYYSNFGAAYPTVLQLSEQFNRYDGARLHFSDFFSDPEEARARVLKAIHAVTDPLEGYRSADVDGLFHEDNFYLTDEGFVFYYQSEAIAPHAAGIPEFTIPYTDLSDLTVR</sequence>
<evidence type="ECO:0000256" key="2">
    <source>
        <dbReference type="SAM" id="SignalP"/>
    </source>
</evidence>
<evidence type="ECO:0000313" key="4">
    <source>
        <dbReference type="EMBL" id="MCQ4771312.1"/>
    </source>
</evidence>
<evidence type="ECO:0000259" key="3">
    <source>
        <dbReference type="Pfam" id="PF11738"/>
    </source>
</evidence>
<evidence type="ECO:0000256" key="1">
    <source>
        <dbReference type="SAM" id="MobiDB-lite"/>
    </source>
</evidence>
<reference evidence="4" key="1">
    <citation type="submission" date="2022-06" db="EMBL/GenBank/DDBJ databases">
        <title>Isolation of gut microbiota from human fecal samples.</title>
        <authorList>
            <person name="Pamer E.G."/>
            <person name="Barat B."/>
            <person name="Waligurski E."/>
            <person name="Medina S."/>
            <person name="Paddock L."/>
            <person name="Mostad J."/>
        </authorList>
    </citation>
    <scope>NUCLEOTIDE SEQUENCE</scope>
    <source>
        <strain evidence="4">DFI.9.91</strain>
    </source>
</reference>
<dbReference type="InterPro" id="IPR037126">
    <property type="entry name" value="PdaC/RsiV-like_sf"/>
</dbReference>
<dbReference type="Proteomes" id="UP001204562">
    <property type="component" value="Unassembled WGS sequence"/>
</dbReference>
<accession>A0AAW5JQ42</accession>
<dbReference type="Gene3D" id="3.90.640.20">
    <property type="entry name" value="Heat-shock cognate protein, ATPase"/>
    <property type="match status" value="1"/>
</dbReference>
<dbReference type="EMBL" id="JANFYS010000028">
    <property type="protein sequence ID" value="MCQ4771312.1"/>
    <property type="molecule type" value="Genomic_DNA"/>
</dbReference>
<evidence type="ECO:0000313" key="5">
    <source>
        <dbReference type="Proteomes" id="UP001204562"/>
    </source>
</evidence>
<comment type="caution">
    <text evidence="4">The sequence shown here is derived from an EMBL/GenBank/DDBJ whole genome shotgun (WGS) entry which is preliminary data.</text>
</comment>
<keyword evidence="2" id="KW-0732">Signal</keyword>
<feature type="signal peptide" evidence="2">
    <location>
        <begin position="1"/>
        <end position="24"/>
    </location>
</feature>
<dbReference type="InterPro" id="IPR021729">
    <property type="entry name" value="DUF3298"/>
</dbReference>
<dbReference type="RefSeq" id="WP_256304519.1">
    <property type="nucleotide sequence ID" value="NZ_JANFYS010000028.1"/>
</dbReference>